<dbReference type="Gene3D" id="3.30.70.330">
    <property type="match status" value="1"/>
</dbReference>
<dbReference type="InterPro" id="IPR035979">
    <property type="entry name" value="RBD_domain_sf"/>
</dbReference>
<evidence type="ECO:0000256" key="6">
    <source>
        <dbReference type="ARBA" id="ARBA00023242"/>
    </source>
</evidence>
<dbReference type="CDD" id="cd06257">
    <property type="entry name" value="DnaJ"/>
    <property type="match status" value="1"/>
</dbReference>
<dbReference type="Pfam" id="PF00226">
    <property type="entry name" value="DnaJ"/>
    <property type="match status" value="1"/>
</dbReference>
<protein>
    <recommendedName>
        <fullName evidence="8">J domain-containing protein</fullName>
    </recommendedName>
</protein>
<evidence type="ECO:0000256" key="2">
    <source>
        <dbReference type="ARBA" id="ARBA00004496"/>
    </source>
</evidence>
<keyword evidence="3" id="KW-0963">Cytoplasm</keyword>
<name>A0A8R2H6U3_ACYPI</name>
<evidence type="ECO:0000313" key="9">
    <source>
        <dbReference type="EnsemblMetazoa" id="XP_016661549.1"/>
    </source>
</evidence>
<dbReference type="GeneID" id="100572283"/>
<reference evidence="10" key="1">
    <citation type="submission" date="2010-06" db="EMBL/GenBank/DDBJ databases">
        <authorList>
            <person name="Jiang H."/>
            <person name="Abraham K."/>
            <person name="Ali S."/>
            <person name="Alsbrooks S.L."/>
            <person name="Anim B.N."/>
            <person name="Anosike U.S."/>
            <person name="Attaway T."/>
            <person name="Bandaranaike D.P."/>
            <person name="Battles P.K."/>
            <person name="Bell S.N."/>
            <person name="Bell A.V."/>
            <person name="Beltran B."/>
            <person name="Bickham C."/>
            <person name="Bustamante Y."/>
            <person name="Caleb T."/>
            <person name="Canada A."/>
            <person name="Cardenas V."/>
            <person name="Carter K."/>
            <person name="Chacko J."/>
            <person name="Chandrabose M.N."/>
            <person name="Chavez D."/>
            <person name="Chavez A."/>
            <person name="Chen L."/>
            <person name="Chu H.-S."/>
            <person name="Claassen K.J."/>
            <person name="Cockrell R."/>
            <person name="Collins M."/>
            <person name="Cooper J.A."/>
            <person name="Cree A."/>
            <person name="Curry S.M."/>
            <person name="Da Y."/>
            <person name="Dao M.D."/>
            <person name="Das B."/>
            <person name="Davila M.-L."/>
            <person name="Davy-Carroll L."/>
            <person name="Denson S."/>
            <person name="Dinh H."/>
            <person name="Ebong V.E."/>
            <person name="Edwards J.R."/>
            <person name="Egan A."/>
            <person name="El-Daye J."/>
            <person name="Escobedo L."/>
            <person name="Fernandez S."/>
            <person name="Fernando P.R."/>
            <person name="Flagg N."/>
            <person name="Forbes L.D."/>
            <person name="Fowler R.G."/>
            <person name="Fu Q."/>
            <person name="Gabisi R.A."/>
            <person name="Ganer J."/>
            <person name="Garbino Pronczuk A."/>
            <person name="Garcia R.M."/>
            <person name="Garner T."/>
            <person name="Garrett T.E."/>
            <person name="Gonzalez D.A."/>
            <person name="Hamid H."/>
            <person name="Hawkins E.S."/>
            <person name="Hirani K."/>
            <person name="Hogues M.E."/>
            <person name="Hollins B."/>
            <person name="Hsiao C.-H."/>
            <person name="Jabil R."/>
            <person name="James M.L."/>
            <person name="Jhangiani S.N."/>
            <person name="Johnson B."/>
            <person name="Johnson Q."/>
            <person name="Joshi V."/>
            <person name="Kalu J.B."/>
            <person name="Kam C."/>
            <person name="Kashfia A."/>
            <person name="Keebler J."/>
            <person name="Kisamo H."/>
            <person name="Kovar C.L."/>
            <person name="Lago L.A."/>
            <person name="Lai C.-Y."/>
            <person name="Laidlaw J."/>
            <person name="Lara F."/>
            <person name="Le T.-K."/>
            <person name="Lee S.L."/>
            <person name="Legall F.H."/>
            <person name="Lemon S.J."/>
            <person name="Lewis L.R."/>
            <person name="Li B."/>
            <person name="Liu Y."/>
            <person name="Liu Y.-S."/>
            <person name="Lopez J."/>
            <person name="Lozado R.J."/>
            <person name="Lu J."/>
            <person name="Madu R.C."/>
            <person name="Maheshwari M."/>
            <person name="Maheshwari R."/>
            <person name="Malloy K."/>
            <person name="Martinez E."/>
            <person name="Mathew T."/>
            <person name="Mercado I.C."/>
            <person name="Mercado C."/>
            <person name="Meyer B."/>
            <person name="Montgomery K."/>
            <person name="Morgan M.B."/>
            <person name="Munidasa M."/>
            <person name="Nazareth L.V."/>
            <person name="Nelson J."/>
            <person name="Ng B.M."/>
            <person name="Nguyen N.B."/>
            <person name="Nguyen P.Q."/>
            <person name="Nguyen T."/>
            <person name="Obregon M."/>
            <person name="Okwuonu G.O."/>
            <person name="Onwere C.G."/>
            <person name="Orozco G."/>
            <person name="Parra A."/>
            <person name="Patel S."/>
            <person name="Patil S."/>
            <person name="Perez A."/>
            <person name="Perez Y."/>
            <person name="Pham C."/>
            <person name="Primus E.L."/>
            <person name="Pu L.-L."/>
            <person name="Puazo M."/>
            <person name="Qin X."/>
            <person name="Quiroz J.B."/>
            <person name="Reese J."/>
            <person name="Richards S."/>
            <person name="Rives C.M."/>
            <person name="Robberts R."/>
            <person name="Ruiz S.J."/>
            <person name="Ruiz M.J."/>
            <person name="Santibanez J."/>
            <person name="Schneider B.W."/>
            <person name="Sisson I."/>
            <person name="Smith M."/>
            <person name="Sodergren E."/>
            <person name="Song X.-Z."/>
            <person name="Song B.B."/>
            <person name="Summersgill H."/>
            <person name="Thelus R."/>
            <person name="Thornton R.D."/>
            <person name="Trejos Z.Y."/>
            <person name="Usmani K."/>
            <person name="Vattathil S."/>
            <person name="Villasana D."/>
            <person name="Walker D.L."/>
            <person name="Wang S."/>
            <person name="Wang K."/>
            <person name="White C.S."/>
            <person name="Williams A.C."/>
            <person name="Williamson J."/>
            <person name="Wilson K."/>
            <person name="Woghiren I.O."/>
            <person name="Woodworth J.R."/>
            <person name="Worley K.C."/>
            <person name="Wright R.A."/>
            <person name="Wu W."/>
            <person name="Young L."/>
            <person name="Zhang L."/>
            <person name="Zhang J."/>
            <person name="Zhu Y."/>
            <person name="Muzny D.M."/>
            <person name="Weinstock G."/>
            <person name="Gibbs R.A."/>
        </authorList>
    </citation>
    <scope>NUCLEOTIDE SEQUENCE [LARGE SCALE GENOMIC DNA]</scope>
    <source>
        <strain evidence="10">LSR1</strain>
    </source>
</reference>
<dbReference type="PANTHER" id="PTHR44313:SF1">
    <property type="entry name" value="DNAJ HOMOLOG SUBFAMILY C MEMBER 17"/>
    <property type="match status" value="1"/>
</dbReference>
<keyword evidence="4" id="KW-0694">RNA-binding</keyword>
<dbReference type="OMA" id="SKMSNEQ"/>
<sequence length="243" mass="27802">MDSDLKDLDLRGIVEIQPSATEKEIKTTHQQNALQCHPDEIPDNSKAARSFSTLYKLLTILEDIGTRLDNLKKLNAKTAEETQEIRCDLKRKKQDKVERKSKKELKHLKKEYLYLLATVRTRMNKLLKNQAIDKKRIGSFKLKVKWMANGVYNKDNLMSLFSKYGHVINVVVLEDKSVALVEYKLKTSAINAKQFEVGYPNCPLTVSFLGDYGQDIKKNSNYTSAPNPSTSFSAYQNSNDKSY</sequence>
<feature type="region of interest" description="Disordered" evidence="7">
    <location>
        <begin position="220"/>
        <end position="243"/>
    </location>
</feature>
<dbReference type="InterPro" id="IPR012677">
    <property type="entry name" value="Nucleotide-bd_a/b_plait_sf"/>
</dbReference>
<dbReference type="EnsemblMetazoa" id="XM_016806060.2">
    <property type="protein sequence ID" value="XP_016661549.1"/>
    <property type="gene ID" value="LOC100572283"/>
</dbReference>
<evidence type="ECO:0000259" key="8">
    <source>
        <dbReference type="PROSITE" id="PS50076"/>
    </source>
</evidence>
<dbReference type="RefSeq" id="XP_016661549.1">
    <property type="nucleotide sequence ID" value="XM_016806060.1"/>
</dbReference>
<evidence type="ECO:0000256" key="3">
    <source>
        <dbReference type="ARBA" id="ARBA00022490"/>
    </source>
</evidence>
<dbReference type="GO" id="GO:0005737">
    <property type="term" value="C:cytoplasm"/>
    <property type="evidence" value="ECO:0007669"/>
    <property type="project" value="UniProtKB-SubCell"/>
</dbReference>
<organism evidence="9 10">
    <name type="scientific">Acyrthosiphon pisum</name>
    <name type="common">Pea aphid</name>
    <dbReference type="NCBI Taxonomy" id="7029"/>
    <lineage>
        <taxon>Eukaryota</taxon>
        <taxon>Metazoa</taxon>
        <taxon>Ecdysozoa</taxon>
        <taxon>Arthropoda</taxon>
        <taxon>Hexapoda</taxon>
        <taxon>Insecta</taxon>
        <taxon>Pterygota</taxon>
        <taxon>Neoptera</taxon>
        <taxon>Paraneoptera</taxon>
        <taxon>Hemiptera</taxon>
        <taxon>Sternorrhyncha</taxon>
        <taxon>Aphidomorpha</taxon>
        <taxon>Aphidoidea</taxon>
        <taxon>Aphididae</taxon>
        <taxon>Macrosiphini</taxon>
        <taxon>Acyrthosiphon</taxon>
    </lineage>
</organism>
<evidence type="ECO:0000256" key="4">
    <source>
        <dbReference type="ARBA" id="ARBA00022884"/>
    </source>
</evidence>
<dbReference type="EnsemblMetazoa" id="XM_016806059.2">
    <property type="protein sequence ID" value="XP_016661548.1"/>
    <property type="gene ID" value="LOC100572283"/>
</dbReference>
<keyword evidence="5" id="KW-0143">Chaperone</keyword>
<dbReference type="PROSITE" id="PS50076">
    <property type="entry name" value="DNAJ_2"/>
    <property type="match status" value="1"/>
</dbReference>
<dbReference type="SUPFAM" id="SSF46565">
    <property type="entry name" value="Chaperone J-domain"/>
    <property type="match status" value="1"/>
</dbReference>
<keyword evidence="10" id="KW-1185">Reference proteome</keyword>
<dbReference type="GO" id="GO:0003723">
    <property type="term" value="F:RNA binding"/>
    <property type="evidence" value="ECO:0007669"/>
    <property type="project" value="UniProtKB-KW"/>
</dbReference>
<feature type="domain" description="J" evidence="8">
    <location>
        <begin position="9"/>
        <end position="72"/>
    </location>
</feature>
<proteinExistence type="predicted"/>
<evidence type="ECO:0000256" key="5">
    <source>
        <dbReference type="ARBA" id="ARBA00023186"/>
    </source>
</evidence>
<dbReference type="InterPro" id="IPR001623">
    <property type="entry name" value="DnaJ_domain"/>
</dbReference>
<comment type="subcellular location">
    <subcellularLocation>
        <location evidence="2">Cytoplasm</location>
    </subcellularLocation>
    <subcellularLocation>
        <location evidence="1">Nucleus</location>
    </subcellularLocation>
</comment>
<dbReference type="InterPro" id="IPR000504">
    <property type="entry name" value="RRM_dom"/>
</dbReference>
<dbReference type="GO" id="GO:0005681">
    <property type="term" value="C:spliceosomal complex"/>
    <property type="evidence" value="ECO:0007669"/>
    <property type="project" value="TreeGrafter"/>
</dbReference>
<dbReference type="InterPro" id="IPR052094">
    <property type="entry name" value="Pre-mRNA-splicing_ERAD"/>
</dbReference>
<evidence type="ECO:0000256" key="7">
    <source>
        <dbReference type="SAM" id="MobiDB-lite"/>
    </source>
</evidence>
<dbReference type="OrthoDB" id="6611078at2759"/>
<dbReference type="Proteomes" id="UP000007819">
    <property type="component" value="Chromosome X"/>
</dbReference>
<dbReference type="SUPFAM" id="SSF54928">
    <property type="entry name" value="RNA-binding domain, RBD"/>
    <property type="match status" value="1"/>
</dbReference>
<dbReference type="GO" id="GO:0000390">
    <property type="term" value="P:spliceosomal complex disassembly"/>
    <property type="evidence" value="ECO:0007669"/>
    <property type="project" value="TreeGrafter"/>
</dbReference>
<dbReference type="AlphaFoldDB" id="A0A8R2H6U3"/>
<reference evidence="9" key="2">
    <citation type="submission" date="2022-06" db="UniProtKB">
        <authorList>
            <consortium name="EnsemblMetazoa"/>
        </authorList>
    </citation>
    <scope>IDENTIFICATION</scope>
</reference>
<evidence type="ECO:0000313" key="10">
    <source>
        <dbReference type="Proteomes" id="UP000007819"/>
    </source>
</evidence>
<evidence type="ECO:0000256" key="1">
    <source>
        <dbReference type="ARBA" id="ARBA00004123"/>
    </source>
</evidence>
<dbReference type="InterPro" id="IPR036869">
    <property type="entry name" value="J_dom_sf"/>
</dbReference>
<dbReference type="Gene3D" id="1.10.287.110">
    <property type="entry name" value="DnaJ domain"/>
    <property type="match status" value="1"/>
</dbReference>
<keyword evidence="6" id="KW-0539">Nucleus</keyword>
<dbReference type="PANTHER" id="PTHR44313">
    <property type="entry name" value="DNAJ HOMOLOG SUBFAMILY C MEMBER 17"/>
    <property type="match status" value="1"/>
</dbReference>
<dbReference type="Pfam" id="PF00076">
    <property type="entry name" value="RRM_1"/>
    <property type="match status" value="1"/>
</dbReference>
<dbReference type="KEGG" id="api:100572283"/>
<accession>A0A8R2H6U3</accession>
<dbReference type="RefSeq" id="XP_016661548.1">
    <property type="nucleotide sequence ID" value="XM_016806059.1"/>
</dbReference>